<dbReference type="PANTHER" id="PTHR43133:SF46">
    <property type="entry name" value="RNA POLYMERASE SIGMA-70 FACTOR ECF SUBFAMILY"/>
    <property type="match status" value="1"/>
</dbReference>
<dbReference type="InterPro" id="IPR014327">
    <property type="entry name" value="RNA_pol_sigma70_bacteroid"/>
</dbReference>
<dbReference type="Pfam" id="PF08281">
    <property type="entry name" value="Sigma70_r4_2"/>
    <property type="match status" value="1"/>
</dbReference>
<organism evidence="7">
    <name type="scientific">bioreactor metagenome</name>
    <dbReference type="NCBI Taxonomy" id="1076179"/>
    <lineage>
        <taxon>unclassified sequences</taxon>
        <taxon>metagenomes</taxon>
        <taxon>ecological metagenomes</taxon>
    </lineage>
</organism>
<dbReference type="InterPro" id="IPR014284">
    <property type="entry name" value="RNA_pol_sigma-70_dom"/>
</dbReference>
<keyword evidence="4" id="KW-0804">Transcription</keyword>
<accession>A0A644WM16</accession>
<dbReference type="Pfam" id="PF04542">
    <property type="entry name" value="Sigma70_r2"/>
    <property type="match status" value="1"/>
</dbReference>
<name>A0A644WM16_9ZZZZ</name>
<proteinExistence type="inferred from homology"/>
<dbReference type="NCBIfam" id="TIGR02985">
    <property type="entry name" value="Sig70_bacteroi1"/>
    <property type="match status" value="1"/>
</dbReference>
<dbReference type="GO" id="GO:0016987">
    <property type="term" value="F:sigma factor activity"/>
    <property type="evidence" value="ECO:0007669"/>
    <property type="project" value="UniProtKB-KW"/>
</dbReference>
<protein>
    <recommendedName>
        <fullName evidence="8">ECF RNA polymerase sigma factor SigW</fullName>
    </recommendedName>
</protein>
<evidence type="ECO:0000256" key="4">
    <source>
        <dbReference type="ARBA" id="ARBA00023163"/>
    </source>
</evidence>
<dbReference type="InterPro" id="IPR036388">
    <property type="entry name" value="WH-like_DNA-bd_sf"/>
</dbReference>
<evidence type="ECO:0000259" key="5">
    <source>
        <dbReference type="Pfam" id="PF04542"/>
    </source>
</evidence>
<evidence type="ECO:0000256" key="3">
    <source>
        <dbReference type="ARBA" id="ARBA00023082"/>
    </source>
</evidence>
<keyword evidence="3" id="KW-0731">Sigma factor</keyword>
<dbReference type="Gene3D" id="1.10.10.10">
    <property type="entry name" value="Winged helix-like DNA-binding domain superfamily/Winged helix DNA-binding domain"/>
    <property type="match status" value="1"/>
</dbReference>
<dbReference type="Gene3D" id="1.10.1740.10">
    <property type="match status" value="1"/>
</dbReference>
<dbReference type="GO" id="GO:0006352">
    <property type="term" value="P:DNA-templated transcription initiation"/>
    <property type="evidence" value="ECO:0007669"/>
    <property type="project" value="InterPro"/>
</dbReference>
<dbReference type="PRINTS" id="PR00038">
    <property type="entry name" value="HTHLUXR"/>
</dbReference>
<evidence type="ECO:0000256" key="1">
    <source>
        <dbReference type="ARBA" id="ARBA00010641"/>
    </source>
</evidence>
<dbReference type="InterPro" id="IPR013324">
    <property type="entry name" value="RNA_pol_sigma_r3/r4-like"/>
</dbReference>
<keyword evidence="2" id="KW-0805">Transcription regulation</keyword>
<dbReference type="InterPro" id="IPR013325">
    <property type="entry name" value="RNA_pol_sigma_r2"/>
</dbReference>
<feature type="domain" description="RNA polymerase sigma-70 region 2" evidence="5">
    <location>
        <begin position="25"/>
        <end position="87"/>
    </location>
</feature>
<evidence type="ECO:0000259" key="6">
    <source>
        <dbReference type="Pfam" id="PF08281"/>
    </source>
</evidence>
<dbReference type="SUPFAM" id="SSF88659">
    <property type="entry name" value="Sigma3 and sigma4 domains of RNA polymerase sigma factors"/>
    <property type="match status" value="1"/>
</dbReference>
<dbReference type="GO" id="GO:0003677">
    <property type="term" value="F:DNA binding"/>
    <property type="evidence" value="ECO:0007669"/>
    <property type="project" value="InterPro"/>
</dbReference>
<dbReference type="InterPro" id="IPR039425">
    <property type="entry name" value="RNA_pol_sigma-70-like"/>
</dbReference>
<comment type="caution">
    <text evidence="7">The sequence shown here is derived from an EMBL/GenBank/DDBJ whole genome shotgun (WGS) entry which is preliminary data.</text>
</comment>
<dbReference type="AlphaFoldDB" id="A0A644WM16"/>
<dbReference type="InterPro" id="IPR013249">
    <property type="entry name" value="RNA_pol_sigma70_r4_t2"/>
</dbReference>
<dbReference type="EMBL" id="VSSQ01001084">
    <property type="protein sequence ID" value="MPM04936.1"/>
    <property type="molecule type" value="Genomic_DNA"/>
</dbReference>
<gene>
    <name evidence="7" type="ORF">SDC9_51217</name>
</gene>
<feature type="domain" description="RNA polymerase sigma factor 70 region 4 type 2" evidence="6">
    <location>
        <begin position="119"/>
        <end position="169"/>
    </location>
</feature>
<evidence type="ECO:0000256" key="2">
    <source>
        <dbReference type="ARBA" id="ARBA00023015"/>
    </source>
</evidence>
<evidence type="ECO:0008006" key="8">
    <source>
        <dbReference type="Google" id="ProtNLM"/>
    </source>
</evidence>
<dbReference type="NCBIfam" id="TIGR02937">
    <property type="entry name" value="sigma70-ECF"/>
    <property type="match status" value="1"/>
</dbReference>
<sequence>MKKEKEILQKLSKGSHTSFEKIFSLFYSKIKAFAYGFLKDHDDAEEVTQIIFIKIWEKREYFSAVENFDSYLFTLSKRTILNYIEQKHTLGIPLEDAVECIGNSSPHDDLVAKDLTLLVDMVVDSMPLQRQKVYRMSRIEGLSNDEIAEKLGLQKKTVENHLNQALNELRRIIYLFFIIYINVNGLGDTLF</sequence>
<dbReference type="InterPro" id="IPR000792">
    <property type="entry name" value="Tscrpt_reg_LuxR_C"/>
</dbReference>
<comment type="similarity">
    <text evidence="1">Belongs to the sigma-70 factor family. ECF subfamily.</text>
</comment>
<dbReference type="InterPro" id="IPR007627">
    <property type="entry name" value="RNA_pol_sigma70_r2"/>
</dbReference>
<reference evidence="7" key="1">
    <citation type="submission" date="2019-08" db="EMBL/GenBank/DDBJ databases">
        <authorList>
            <person name="Kucharzyk K."/>
            <person name="Murdoch R.W."/>
            <person name="Higgins S."/>
            <person name="Loffler F."/>
        </authorList>
    </citation>
    <scope>NUCLEOTIDE SEQUENCE</scope>
</reference>
<dbReference type="SUPFAM" id="SSF88946">
    <property type="entry name" value="Sigma2 domain of RNA polymerase sigma factors"/>
    <property type="match status" value="1"/>
</dbReference>
<dbReference type="PANTHER" id="PTHR43133">
    <property type="entry name" value="RNA POLYMERASE ECF-TYPE SIGMA FACTO"/>
    <property type="match status" value="1"/>
</dbReference>
<evidence type="ECO:0000313" key="7">
    <source>
        <dbReference type="EMBL" id="MPM04936.1"/>
    </source>
</evidence>